<gene>
    <name evidence="1" type="ORF">ENM42_03770</name>
</gene>
<reference evidence="1" key="1">
    <citation type="journal article" date="2020" name="mSystems">
        <title>Genome- and Community-Level Interaction Insights into Carbon Utilization and Element Cycling Functions of Hydrothermarchaeota in Hydrothermal Sediment.</title>
        <authorList>
            <person name="Zhou Z."/>
            <person name="Liu Y."/>
            <person name="Xu W."/>
            <person name="Pan J."/>
            <person name="Luo Z.H."/>
            <person name="Li M."/>
        </authorList>
    </citation>
    <scope>NUCLEOTIDE SEQUENCE [LARGE SCALE GENOMIC DNA]</scope>
    <source>
        <strain evidence="1">SpSt-1084</strain>
    </source>
</reference>
<comment type="caution">
    <text evidence="1">The sequence shown here is derived from an EMBL/GenBank/DDBJ whole genome shotgun (WGS) entry which is preliminary data.</text>
</comment>
<dbReference type="AlphaFoldDB" id="A0A7C5U8I4"/>
<evidence type="ECO:0000313" key="1">
    <source>
        <dbReference type="EMBL" id="HHR40929.1"/>
    </source>
</evidence>
<name>A0A7C5U8I4_CALS0</name>
<accession>A0A7C5U8I4</accession>
<dbReference type="EMBL" id="DRXS01000204">
    <property type="protein sequence ID" value="HHR40929.1"/>
    <property type="molecule type" value="Genomic_DNA"/>
</dbReference>
<sequence>MVHLLVSAKTKRLRGLILAVTPALPDEEFLKKQIVERLRLCAALAKDPLISDSPFKQALNILPKLFLDQLMMEARRRV</sequence>
<organism evidence="1">
    <name type="scientific">Caldiarchaeum subterraneum</name>
    <dbReference type="NCBI Taxonomy" id="311458"/>
    <lineage>
        <taxon>Archaea</taxon>
        <taxon>Nitrososphaerota</taxon>
        <taxon>Candidatus Caldarchaeales</taxon>
        <taxon>Candidatus Caldarchaeaceae</taxon>
        <taxon>Candidatus Caldarchaeum</taxon>
    </lineage>
</organism>
<protein>
    <submittedName>
        <fullName evidence="1">Uncharacterized protein</fullName>
    </submittedName>
</protein>
<proteinExistence type="predicted"/>